<feature type="transmembrane region" description="Helical" evidence="12">
    <location>
        <begin position="433"/>
        <end position="452"/>
    </location>
</feature>
<dbReference type="Proteomes" id="UP001190700">
    <property type="component" value="Unassembled WGS sequence"/>
</dbReference>
<feature type="transmembrane region" description="Helical" evidence="12">
    <location>
        <begin position="368"/>
        <end position="389"/>
    </location>
</feature>
<dbReference type="AlphaFoldDB" id="A0AAE0KZQ0"/>
<keyword evidence="8 12" id="KW-0472">Membrane</keyword>
<evidence type="ECO:0000256" key="8">
    <source>
        <dbReference type="ARBA" id="ARBA00023136"/>
    </source>
</evidence>
<proteinExistence type="predicted"/>
<feature type="non-terminal residue" evidence="14">
    <location>
        <position position="1"/>
    </location>
</feature>
<evidence type="ECO:0000256" key="6">
    <source>
        <dbReference type="ARBA" id="ARBA00022989"/>
    </source>
</evidence>
<feature type="transmembrane region" description="Helical" evidence="12">
    <location>
        <begin position="538"/>
        <end position="555"/>
    </location>
</feature>
<evidence type="ECO:0000259" key="13">
    <source>
        <dbReference type="Pfam" id="PF00520"/>
    </source>
</evidence>
<comment type="subcellular location">
    <subcellularLocation>
        <location evidence="1">Membrane</location>
        <topology evidence="1">Multi-pass membrane protein</topology>
    </subcellularLocation>
</comment>
<keyword evidence="6 12" id="KW-1133">Transmembrane helix</keyword>
<dbReference type="PANTHER" id="PTHR10037:SF62">
    <property type="entry name" value="SODIUM CHANNEL PROTEIN 60E"/>
    <property type="match status" value="1"/>
</dbReference>
<dbReference type="InterPro" id="IPR043203">
    <property type="entry name" value="VGCC_Ca_Na"/>
</dbReference>
<evidence type="ECO:0000256" key="9">
    <source>
        <dbReference type="ARBA" id="ARBA00023180"/>
    </source>
</evidence>
<feature type="transmembrane region" description="Helical" evidence="12">
    <location>
        <begin position="496"/>
        <end position="518"/>
    </location>
</feature>
<dbReference type="InterPro" id="IPR027359">
    <property type="entry name" value="Volt_channel_dom_sf"/>
</dbReference>
<accession>A0AAE0KZQ0</accession>
<feature type="region of interest" description="Disordered" evidence="11">
    <location>
        <begin position="678"/>
        <end position="700"/>
    </location>
</feature>
<evidence type="ECO:0000256" key="10">
    <source>
        <dbReference type="ARBA" id="ARBA00023303"/>
    </source>
</evidence>
<dbReference type="SUPFAM" id="SSF81324">
    <property type="entry name" value="Voltage-gated potassium channels"/>
    <property type="match status" value="2"/>
</dbReference>
<reference evidence="14 15" key="1">
    <citation type="journal article" date="2015" name="Genome Biol. Evol.">
        <title>Comparative Genomics of a Bacterivorous Green Alga Reveals Evolutionary Causalities and Consequences of Phago-Mixotrophic Mode of Nutrition.</title>
        <authorList>
            <person name="Burns J.A."/>
            <person name="Paasch A."/>
            <person name="Narechania A."/>
            <person name="Kim E."/>
        </authorList>
    </citation>
    <scope>NUCLEOTIDE SEQUENCE [LARGE SCALE GENOMIC DNA]</scope>
    <source>
        <strain evidence="14 15">PLY_AMNH</strain>
    </source>
</reference>
<dbReference type="Pfam" id="PF00520">
    <property type="entry name" value="Ion_trans"/>
    <property type="match status" value="2"/>
</dbReference>
<keyword evidence="5" id="KW-0851">Voltage-gated channel</keyword>
<dbReference type="FunFam" id="1.20.120.350:FF:000009">
    <property type="entry name" value="Voltage-dependent T-type calcium channel subunit alpha"/>
    <property type="match status" value="1"/>
</dbReference>
<evidence type="ECO:0000256" key="5">
    <source>
        <dbReference type="ARBA" id="ARBA00022882"/>
    </source>
</evidence>
<name>A0AAE0KZQ0_9CHLO</name>
<keyword evidence="3 12" id="KW-0812">Transmembrane</keyword>
<evidence type="ECO:0000256" key="11">
    <source>
        <dbReference type="SAM" id="MobiDB-lite"/>
    </source>
</evidence>
<feature type="transmembrane region" description="Helical" evidence="12">
    <location>
        <begin position="274"/>
        <end position="300"/>
    </location>
</feature>
<keyword evidence="4" id="KW-0677">Repeat</keyword>
<feature type="transmembrane region" description="Helical" evidence="12">
    <location>
        <begin position="65"/>
        <end position="84"/>
    </location>
</feature>
<protein>
    <recommendedName>
        <fullName evidence="13">Ion transport domain-containing protein</fullName>
    </recommendedName>
</protein>
<feature type="domain" description="Ion transport" evidence="13">
    <location>
        <begin position="25"/>
        <end position="306"/>
    </location>
</feature>
<dbReference type="Gene3D" id="1.20.120.350">
    <property type="entry name" value="Voltage-gated potassium channels. Chain C"/>
    <property type="match status" value="2"/>
</dbReference>
<evidence type="ECO:0000256" key="7">
    <source>
        <dbReference type="ARBA" id="ARBA00023065"/>
    </source>
</evidence>
<keyword evidence="15" id="KW-1185">Reference proteome</keyword>
<keyword evidence="10" id="KW-0407">Ion channel</keyword>
<evidence type="ECO:0000256" key="3">
    <source>
        <dbReference type="ARBA" id="ARBA00022692"/>
    </source>
</evidence>
<evidence type="ECO:0000256" key="1">
    <source>
        <dbReference type="ARBA" id="ARBA00004141"/>
    </source>
</evidence>
<keyword evidence="7" id="KW-0406">Ion transport</keyword>
<feature type="compositionally biased region" description="Polar residues" evidence="11">
    <location>
        <begin position="685"/>
        <end position="700"/>
    </location>
</feature>
<evidence type="ECO:0000256" key="4">
    <source>
        <dbReference type="ARBA" id="ARBA00022737"/>
    </source>
</evidence>
<dbReference type="EMBL" id="LGRX02012875">
    <property type="protein sequence ID" value="KAK3266701.1"/>
    <property type="molecule type" value="Genomic_DNA"/>
</dbReference>
<dbReference type="Gene3D" id="1.10.287.70">
    <property type="match status" value="2"/>
</dbReference>
<dbReference type="GO" id="GO:0005248">
    <property type="term" value="F:voltage-gated sodium channel activity"/>
    <property type="evidence" value="ECO:0007669"/>
    <property type="project" value="TreeGrafter"/>
</dbReference>
<feature type="transmembrane region" description="Helical" evidence="12">
    <location>
        <begin position="615"/>
        <end position="635"/>
    </location>
</feature>
<evidence type="ECO:0000313" key="15">
    <source>
        <dbReference type="Proteomes" id="UP001190700"/>
    </source>
</evidence>
<sequence length="735" mass="83079">RFRSLYLFPPEHKFRQWCIDVVSSPYFDAVLMVFIAVSSITLAIDSPTLEEDGTTKKVLNVLDDLFFIVFFFELVVKVVAYGFAMHPGAYISSWWNVLDLTLVIVSLPNIFLRTDWKPGTQPSYDLEILGICRLLRTLRPLRTVQRLEGLQVVVETIIKCIPAVGIVMLFGFFQVFVFAIIGVQLFAGKFYSCTDPDITHRDDCVGMYQPVPGQPYLLQRIWHNPTYNFDSVPNAMLTLSVVTGCNKWTEIMWDAMDTGAVDEQPVKDQNAFTAIYFVMFIALSSFMWVNILVSVVVDFYHRCDQESKQRNLTSIAKNTLQKSSTFGGGQPGQLGRQFDKAKVNHAWANPATMNPVRRRAIALVKHEYFETFINTCIVLNTFVMIMYYPDQPQAMSNVQDNINVVLTSIYIIEAVLKLYALTPRVYFADKLNTFDFIITVVSAVFEIIVVVVSDQSKLFSPALIGMLRLGRLTKLVRNFRGLRALIRTLAISVPTVGNVLALIALLLFIFGVLAMNLFGHLKPGDAGYINEHYNYRTMRKSCLTLTTVFTGTAFYDQLETTYRGRCSPPISCYDAAQQLLPLEEEHMLLCSELDMEALMSPSDVSCDFNMASPTFFLMFQMIMGNVVINILTAALLDEFDKNAEQEGFVGLALLHSVLLRRMVMERFSTRLSKVTRDPKKKKTRLSLSSDESIKSQEPSELNATLEVEATRSGTRLGIQAVESELGRAAYRLDTL</sequence>
<evidence type="ECO:0000256" key="12">
    <source>
        <dbReference type="SAM" id="Phobius"/>
    </source>
</evidence>
<dbReference type="InterPro" id="IPR005821">
    <property type="entry name" value="Ion_trans_dom"/>
</dbReference>
<feature type="transmembrane region" description="Helical" evidence="12">
    <location>
        <begin position="26"/>
        <end position="44"/>
    </location>
</feature>
<comment type="caution">
    <text evidence="14">The sequence shown here is derived from an EMBL/GenBank/DDBJ whole genome shotgun (WGS) entry which is preliminary data.</text>
</comment>
<dbReference type="GO" id="GO:0086010">
    <property type="term" value="P:membrane depolarization during action potential"/>
    <property type="evidence" value="ECO:0007669"/>
    <property type="project" value="TreeGrafter"/>
</dbReference>
<keyword evidence="9" id="KW-0325">Glycoprotein</keyword>
<dbReference type="PANTHER" id="PTHR10037">
    <property type="entry name" value="VOLTAGE-GATED CATION CHANNEL CALCIUM AND SODIUM"/>
    <property type="match status" value="1"/>
</dbReference>
<organism evidence="14 15">
    <name type="scientific">Cymbomonas tetramitiformis</name>
    <dbReference type="NCBI Taxonomy" id="36881"/>
    <lineage>
        <taxon>Eukaryota</taxon>
        <taxon>Viridiplantae</taxon>
        <taxon>Chlorophyta</taxon>
        <taxon>Pyramimonadophyceae</taxon>
        <taxon>Pyramimonadales</taxon>
        <taxon>Pyramimonadaceae</taxon>
        <taxon>Cymbomonas</taxon>
    </lineage>
</organism>
<evidence type="ECO:0000313" key="14">
    <source>
        <dbReference type="EMBL" id="KAK3266701.1"/>
    </source>
</evidence>
<gene>
    <name evidence="14" type="ORF">CYMTET_24690</name>
</gene>
<feature type="transmembrane region" description="Helical" evidence="12">
    <location>
        <begin position="401"/>
        <end position="421"/>
    </location>
</feature>
<feature type="domain" description="Ion transport" evidence="13">
    <location>
        <begin position="366"/>
        <end position="646"/>
    </location>
</feature>
<evidence type="ECO:0000256" key="2">
    <source>
        <dbReference type="ARBA" id="ARBA00022448"/>
    </source>
</evidence>
<dbReference type="GO" id="GO:0001518">
    <property type="term" value="C:voltage-gated sodium channel complex"/>
    <property type="evidence" value="ECO:0007669"/>
    <property type="project" value="TreeGrafter"/>
</dbReference>
<keyword evidence="2" id="KW-0813">Transport</keyword>
<feature type="transmembrane region" description="Helical" evidence="12">
    <location>
        <begin position="166"/>
        <end position="187"/>
    </location>
</feature>